<sequence>MPQALIAKLVGLLLLCLGCSWVGYEWRDRAAEAEIAQLHAQHAYAQTEQSKLLAAAERDYREREKRAIESLLETLNVTHARLLQARSDAAAARGSSDRLQKRVADLLAARAAEAAKSCPAARASPPADATGDLLADLFGRLDAAAGELGEYADRARIAGQACERAYGAIAGSE</sequence>
<reference evidence="1" key="1">
    <citation type="submission" date="2020-04" db="EMBL/GenBank/DDBJ databases">
        <authorList>
            <person name="Chiriac C."/>
            <person name="Salcher M."/>
            <person name="Ghai R."/>
            <person name="Kavagutti S V."/>
        </authorList>
    </citation>
    <scope>NUCLEOTIDE SEQUENCE</scope>
</reference>
<protein>
    <recommendedName>
        <fullName evidence="2">DUF2514 domain-containing protein</fullName>
    </recommendedName>
</protein>
<dbReference type="EMBL" id="LR796683">
    <property type="protein sequence ID" value="CAB4158487.1"/>
    <property type="molecule type" value="Genomic_DNA"/>
</dbReference>
<accession>A0A6J5NI55</accession>
<proteinExistence type="predicted"/>
<gene>
    <name evidence="1" type="ORF">UFOVP708_6</name>
</gene>
<name>A0A6J5NI55_9CAUD</name>
<evidence type="ECO:0000313" key="1">
    <source>
        <dbReference type="EMBL" id="CAB4158487.1"/>
    </source>
</evidence>
<dbReference type="InterPro" id="IPR019659">
    <property type="entry name" value="DUF2514"/>
</dbReference>
<organism evidence="1">
    <name type="scientific">uncultured Caudovirales phage</name>
    <dbReference type="NCBI Taxonomy" id="2100421"/>
    <lineage>
        <taxon>Viruses</taxon>
        <taxon>Duplodnaviria</taxon>
        <taxon>Heunggongvirae</taxon>
        <taxon>Uroviricota</taxon>
        <taxon>Caudoviricetes</taxon>
        <taxon>Peduoviridae</taxon>
        <taxon>Maltschvirus</taxon>
        <taxon>Maltschvirus maltsch</taxon>
    </lineage>
</organism>
<dbReference type="Pfam" id="PF10721">
    <property type="entry name" value="DUF2514"/>
    <property type="match status" value="1"/>
</dbReference>
<evidence type="ECO:0008006" key="2">
    <source>
        <dbReference type="Google" id="ProtNLM"/>
    </source>
</evidence>